<protein>
    <submittedName>
        <fullName evidence="1">Uncharacterized protein</fullName>
    </submittedName>
</protein>
<reference evidence="1" key="1">
    <citation type="journal article" date="2021" name="Proc. Natl. Acad. Sci. U.S.A.">
        <title>A Catalog of Tens of Thousands of Viruses from Human Metagenomes Reveals Hidden Associations with Chronic Diseases.</title>
        <authorList>
            <person name="Tisza M.J."/>
            <person name="Buck C.B."/>
        </authorList>
    </citation>
    <scope>NUCLEOTIDE SEQUENCE</scope>
    <source>
        <strain evidence="1">Ctur44</strain>
    </source>
</reference>
<accession>A0A8S5P4R5</accession>
<evidence type="ECO:0000313" key="1">
    <source>
        <dbReference type="EMBL" id="DAE01417.1"/>
    </source>
</evidence>
<name>A0A8S5P4R5_9CAUD</name>
<sequence>MSLLSELNTIAGGCGIPVETVVFTDPAPDTYLVLTPLADTFDLHADNRPGINTQEVRLSLFTKGSYTKLKNRLVCALLGADFYITDRRYIGHEDDTGYHHYAIDVAKSYILEE</sequence>
<proteinExistence type="predicted"/>
<dbReference type="EMBL" id="BK015324">
    <property type="protein sequence ID" value="DAE01417.1"/>
    <property type="molecule type" value="Genomic_DNA"/>
</dbReference>
<organism evidence="1">
    <name type="scientific">Siphoviridae sp. ctur44</name>
    <dbReference type="NCBI Taxonomy" id="2825717"/>
    <lineage>
        <taxon>Viruses</taxon>
        <taxon>Duplodnaviria</taxon>
        <taxon>Heunggongvirae</taxon>
        <taxon>Uroviricota</taxon>
        <taxon>Caudoviricetes</taxon>
    </lineage>
</organism>